<reference evidence="10 11" key="1">
    <citation type="journal article" date="2022" name="bioRxiv">
        <title>Genomics of Preaxostyla Flagellates Illuminates Evolutionary Transitions and the Path Towards Mitochondrial Loss.</title>
        <authorList>
            <person name="Novak L.V.F."/>
            <person name="Treitli S.C."/>
            <person name="Pyrih J."/>
            <person name="Halakuc P."/>
            <person name="Pipaliya S.V."/>
            <person name="Vacek V."/>
            <person name="Brzon O."/>
            <person name="Soukal P."/>
            <person name="Eme L."/>
            <person name="Dacks J.B."/>
            <person name="Karnkowska A."/>
            <person name="Elias M."/>
            <person name="Hampl V."/>
        </authorList>
    </citation>
    <scope>NUCLEOTIDE SEQUENCE [LARGE SCALE GENOMIC DNA]</scope>
    <source>
        <strain evidence="10">NAU3</strain>
        <tissue evidence="10">Gut</tissue>
    </source>
</reference>
<keyword evidence="3 7" id="KW-0653">Protein transport</keyword>
<gene>
    <name evidence="10" type="ORF">BLNAU_8775</name>
</gene>
<evidence type="ECO:0000313" key="10">
    <source>
        <dbReference type="EMBL" id="KAK2956211.1"/>
    </source>
</evidence>
<keyword evidence="1 7" id="KW-0813">Transport</keyword>
<evidence type="ECO:0000313" key="11">
    <source>
        <dbReference type="Proteomes" id="UP001281761"/>
    </source>
</evidence>
<evidence type="ECO:0000256" key="5">
    <source>
        <dbReference type="ARBA" id="ARBA00023136"/>
    </source>
</evidence>
<name>A0ABQ9XXK7_9EUKA</name>
<feature type="region of interest" description="Disordered" evidence="8">
    <location>
        <begin position="122"/>
        <end position="142"/>
    </location>
</feature>
<protein>
    <submittedName>
        <fullName evidence="10">Uncharacterized protein</fullName>
    </submittedName>
</protein>
<accession>A0ABQ9XXK7</accession>
<keyword evidence="5 7" id="KW-0472">Membrane</keyword>
<feature type="transmembrane region" description="Helical" evidence="9">
    <location>
        <begin position="208"/>
        <end position="227"/>
    </location>
</feature>
<evidence type="ECO:0000256" key="7">
    <source>
        <dbReference type="PIRNR" id="PIRNR028865"/>
    </source>
</evidence>
<evidence type="ECO:0000256" key="4">
    <source>
        <dbReference type="ARBA" id="ARBA00022989"/>
    </source>
</evidence>
<dbReference type="EMBL" id="JARBJD010000058">
    <property type="protein sequence ID" value="KAK2956211.1"/>
    <property type="molecule type" value="Genomic_DNA"/>
</dbReference>
<organism evidence="10 11">
    <name type="scientific">Blattamonas nauphoetae</name>
    <dbReference type="NCBI Taxonomy" id="2049346"/>
    <lineage>
        <taxon>Eukaryota</taxon>
        <taxon>Metamonada</taxon>
        <taxon>Preaxostyla</taxon>
        <taxon>Oxymonadida</taxon>
        <taxon>Blattamonas</taxon>
    </lineage>
</organism>
<keyword evidence="4 9" id="KW-1133">Transmembrane helix</keyword>
<evidence type="ECO:0000256" key="9">
    <source>
        <dbReference type="SAM" id="Phobius"/>
    </source>
</evidence>
<evidence type="ECO:0000256" key="2">
    <source>
        <dbReference type="ARBA" id="ARBA00022692"/>
    </source>
</evidence>
<keyword evidence="2 9" id="KW-0812">Transmembrane</keyword>
<evidence type="ECO:0000256" key="6">
    <source>
        <dbReference type="ARBA" id="ARBA00046280"/>
    </source>
</evidence>
<evidence type="ECO:0000256" key="1">
    <source>
        <dbReference type="ARBA" id="ARBA00022448"/>
    </source>
</evidence>
<proteinExistence type="predicted"/>
<comment type="subcellular location">
    <subcellularLocation>
        <location evidence="6">Endomembrane system</location>
        <topology evidence="6">Single-pass type IV membrane protein</topology>
    </subcellularLocation>
</comment>
<feature type="compositionally biased region" description="Basic and acidic residues" evidence="8">
    <location>
        <begin position="133"/>
        <end position="142"/>
    </location>
</feature>
<comment type="caution">
    <text evidence="10">The sequence shown here is derived from an EMBL/GenBank/DDBJ whole genome shotgun (WGS) entry which is preliminary data.</text>
</comment>
<keyword evidence="11" id="KW-1185">Reference proteome</keyword>
<evidence type="ECO:0000256" key="8">
    <source>
        <dbReference type="SAM" id="MobiDB-lite"/>
    </source>
</evidence>
<dbReference type="Proteomes" id="UP001281761">
    <property type="component" value="Unassembled WGS sequence"/>
</dbReference>
<evidence type="ECO:0000256" key="3">
    <source>
        <dbReference type="ARBA" id="ARBA00022927"/>
    </source>
</evidence>
<dbReference type="InterPro" id="IPR027027">
    <property type="entry name" value="GOSR2/Membrin/Bos1"/>
</dbReference>
<sequence>MFNSAYSFTGTEQSSGTDIETLFRQSKSLRGGIDQGLDSLSRLPPSNDWRDIINQISSDIKDLSHLCEKIGVTIQTLPEPEKAPHTVRLNELRRVCEDQRTWLRNYQQKARIQEEQDNLKRLISSGSGGPDDVSNRNHSSLDERARIRMMDKQINELLNQATTTLDGIREDTSTIHGFSGKIAGFMQRVGVSRELINGMFRTIGGDKGIVAIGVILILCLFIFLLYWRNRKKD</sequence>
<dbReference type="PIRSF" id="PIRSF028865">
    <property type="entry name" value="Membrin-2"/>
    <property type="match status" value="1"/>
</dbReference>